<feature type="region of interest" description="Disordered" evidence="4">
    <location>
        <begin position="257"/>
        <end position="284"/>
    </location>
</feature>
<feature type="compositionally biased region" description="Polar residues" evidence="4">
    <location>
        <begin position="523"/>
        <end position="540"/>
    </location>
</feature>
<dbReference type="eggNOG" id="ENOG502QTUQ">
    <property type="taxonomic scope" value="Eukaryota"/>
</dbReference>
<evidence type="ECO:0000313" key="6">
    <source>
        <dbReference type="EMBL" id="KCW83558.1"/>
    </source>
</evidence>
<protein>
    <recommendedName>
        <fullName evidence="5">DUF4005 domain-containing protein</fullName>
    </recommendedName>
</protein>
<dbReference type="SMART" id="SM00015">
    <property type="entry name" value="IQ"/>
    <property type="match status" value="2"/>
</dbReference>
<dbReference type="InParanoid" id="A0A059CYK1"/>
<dbReference type="Pfam" id="PF00612">
    <property type="entry name" value="IQ"/>
    <property type="match status" value="2"/>
</dbReference>
<feature type="compositionally biased region" description="Basic and acidic residues" evidence="4">
    <location>
        <begin position="61"/>
        <end position="74"/>
    </location>
</feature>
<evidence type="ECO:0000259" key="5">
    <source>
        <dbReference type="Pfam" id="PF13178"/>
    </source>
</evidence>
<reference evidence="6" key="1">
    <citation type="submission" date="2013-07" db="EMBL/GenBank/DDBJ databases">
        <title>The genome of Eucalyptus grandis.</title>
        <authorList>
            <person name="Schmutz J."/>
            <person name="Hayes R."/>
            <person name="Myburg A."/>
            <person name="Tuskan G."/>
            <person name="Grattapaglia D."/>
            <person name="Rokhsar D.S."/>
        </authorList>
    </citation>
    <scope>NUCLEOTIDE SEQUENCE</scope>
    <source>
        <tissue evidence="6">Leaf extractions</tissue>
    </source>
</reference>
<accession>A0A059CYK1</accession>
<dbReference type="FunCoup" id="A0A059CYK1">
    <property type="interactions" value="2186"/>
</dbReference>
<dbReference type="PANTHER" id="PTHR32295:SF281">
    <property type="entry name" value="PROTEIN IQ-DOMAIN 31"/>
    <property type="match status" value="1"/>
</dbReference>
<evidence type="ECO:0000256" key="1">
    <source>
        <dbReference type="ARBA" id="ARBA00022860"/>
    </source>
</evidence>
<dbReference type="STRING" id="71139.A0A059CYK1"/>
<dbReference type="EMBL" id="KK198754">
    <property type="protein sequence ID" value="KCW83558.1"/>
    <property type="molecule type" value="Genomic_DNA"/>
</dbReference>
<feature type="region of interest" description="Disordered" evidence="4">
    <location>
        <begin position="372"/>
        <end position="392"/>
    </location>
</feature>
<name>A0A059CYK1_EUCGR</name>
<evidence type="ECO:0000256" key="2">
    <source>
        <dbReference type="ARBA" id="ARBA00024341"/>
    </source>
</evidence>
<dbReference type="Gramene" id="KCW83558">
    <property type="protein sequence ID" value="KCW83558"/>
    <property type="gene ID" value="EUGRSUZ_B00458"/>
</dbReference>
<dbReference type="GO" id="GO:0005516">
    <property type="term" value="F:calmodulin binding"/>
    <property type="evidence" value="ECO:0007669"/>
    <property type="project" value="UniProtKB-KW"/>
</dbReference>
<feature type="domain" description="DUF4005" evidence="5">
    <location>
        <begin position="456"/>
        <end position="542"/>
    </location>
</feature>
<feature type="compositionally biased region" description="Basic and acidic residues" evidence="4">
    <location>
        <begin position="438"/>
        <end position="458"/>
    </location>
</feature>
<feature type="region of interest" description="Disordered" evidence="4">
    <location>
        <begin position="299"/>
        <end position="322"/>
    </location>
</feature>
<comment type="similarity">
    <text evidence="2">Belongs to the IQD family.</text>
</comment>
<dbReference type="PROSITE" id="PS50096">
    <property type="entry name" value="IQ"/>
    <property type="match status" value="2"/>
</dbReference>
<dbReference type="CDD" id="cd23767">
    <property type="entry name" value="IQCD"/>
    <property type="match status" value="1"/>
</dbReference>
<dbReference type="Gene3D" id="1.20.5.190">
    <property type="match status" value="1"/>
</dbReference>
<evidence type="ECO:0000256" key="4">
    <source>
        <dbReference type="SAM" id="MobiDB-lite"/>
    </source>
</evidence>
<dbReference type="Pfam" id="PF13178">
    <property type="entry name" value="DUF4005"/>
    <property type="match status" value="1"/>
</dbReference>
<dbReference type="PANTHER" id="PTHR32295">
    <property type="entry name" value="IQ-DOMAIN 5-RELATED"/>
    <property type="match status" value="1"/>
</dbReference>
<feature type="region of interest" description="Disordered" evidence="4">
    <location>
        <begin position="424"/>
        <end position="565"/>
    </location>
</feature>
<dbReference type="InterPro" id="IPR000048">
    <property type="entry name" value="IQ_motif_EF-hand-BS"/>
</dbReference>
<dbReference type="OMA" id="STKTEYP"/>
<feature type="region of interest" description="Disordered" evidence="4">
    <location>
        <begin position="42"/>
        <end position="75"/>
    </location>
</feature>
<evidence type="ECO:0000256" key="3">
    <source>
        <dbReference type="ARBA" id="ARBA00024378"/>
    </source>
</evidence>
<keyword evidence="1" id="KW-0112">Calmodulin-binding</keyword>
<comment type="subunit">
    <text evidence="3">Binds to multiple calmodulin (CaM) in the presence of Ca(2+) and CaM-like proteins.</text>
</comment>
<gene>
    <name evidence="6" type="ORF">EUGRSUZ_B00458</name>
</gene>
<organism evidence="6">
    <name type="scientific">Eucalyptus grandis</name>
    <name type="common">Flooded gum</name>
    <dbReference type="NCBI Taxonomy" id="71139"/>
    <lineage>
        <taxon>Eukaryota</taxon>
        <taxon>Viridiplantae</taxon>
        <taxon>Streptophyta</taxon>
        <taxon>Embryophyta</taxon>
        <taxon>Tracheophyta</taxon>
        <taxon>Spermatophyta</taxon>
        <taxon>Magnoliopsida</taxon>
        <taxon>eudicotyledons</taxon>
        <taxon>Gunneridae</taxon>
        <taxon>Pentapetalae</taxon>
        <taxon>rosids</taxon>
        <taxon>malvids</taxon>
        <taxon>Myrtales</taxon>
        <taxon>Myrtaceae</taxon>
        <taxon>Myrtoideae</taxon>
        <taxon>Eucalypteae</taxon>
        <taxon>Eucalyptus</taxon>
    </lineage>
</organism>
<sequence>MGRAKSPGRWIKTLLFGKKTSKHNVKGREKITNDTVVQVGARAPEANYHVASQPNAESDDWNSRKQESERKNEEVLLQDRGIETDEDLDMAQTEDAPQNPDIIRQEMAATKTQAAFRGYLARRAFRTLKGIIRLQALIRGHLVRRQAVATLSCMLGIVKLQALVRGRNVRQSTTGLEVHKLLISQGMSGDSAKVDLSTQLANVSANDFIRKLVASSPTVMPLHLNYDSAEPNSVSSWLACWSASVFWKPVSQPRKISKSQRKQGYLQNSETETRRTKRGVQKTPASNVDIISVRTTTETPKRNVRKVSGHCLDPSQDSPQNEIQKVKRSLRKVHNPIVENAVIQSEIESVEPKDSLERPSIIRGVDVFEQNNKTSDEKMESETILTSSNLPDAEKIQEPLEIDDRADIPFDGQVVFDSNASVKNHVEDDSGPVTNGHQESKNQEVEIQRDDSVSDEKRRSGRKSSTPSKQEYEENGSRSSPALPSYMAATKSAKAKLRAQGSPRFGQDGAEKSNLSRRHSLPSPVNSKINSQSPRTQKPDQGSGKGGNKSDRSSRDSNGKAEWRR</sequence>
<dbReference type="InterPro" id="IPR025064">
    <property type="entry name" value="DUF4005"/>
</dbReference>
<dbReference type="AlphaFoldDB" id="A0A059CYK1"/>
<proteinExistence type="inferred from homology"/>
<feature type="compositionally biased region" description="Basic and acidic residues" evidence="4">
    <location>
        <begin position="548"/>
        <end position="565"/>
    </location>
</feature>